<dbReference type="AlphaFoldDB" id="D8Q774"/>
<dbReference type="HOGENOM" id="CLU_105134_2_0_1"/>
<evidence type="ECO:0000256" key="1">
    <source>
        <dbReference type="ARBA" id="ARBA00004191"/>
    </source>
</evidence>
<dbReference type="PROSITE" id="PS00956">
    <property type="entry name" value="HYDROPHOBIN"/>
    <property type="match status" value="1"/>
</dbReference>
<evidence type="ECO:0000256" key="5">
    <source>
        <dbReference type="ARBA" id="ARBA00022729"/>
    </source>
</evidence>
<dbReference type="InParanoid" id="D8Q774"/>
<feature type="signal peptide" evidence="7">
    <location>
        <begin position="1"/>
        <end position="24"/>
    </location>
</feature>
<keyword evidence="5 7" id="KW-0732">Signal</keyword>
<dbReference type="OrthoDB" id="4225815at2759"/>
<dbReference type="Proteomes" id="UP000007431">
    <property type="component" value="Unassembled WGS sequence"/>
</dbReference>
<evidence type="ECO:0000256" key="6">
    <source>
        <dbReference type="ARBA" id="ARBA00023157"/>
    </source>
</evidence>
<comment type="subcellular location">
    <subcellularLocation>
        <location evidence="1 7">Secreted</location>
        <location evidence="1 7">Cell wall</location>
    </subcellularLocation>
</comment>
<sequence length="122" mass="12299">MAVLARVYTMFFFIFAVLPCLAAAAAVVPRGGGGNDSGQHCSSGPVQCCQTSQSADSQGAAGLLGLLGIVLQDVTALIGLSCTDVNVLGGGGSECSAQTLCCENNHFDGLINLGCSPINIYL</sequence>
<dbReference type="SMART" id="SM00075">
    <property type="entry name" value="HYDRO"/>
    <property type="match status" value="1"/>
</dbReference>
<dbReference type="STRING" id="578458.D8Q774"/>
<dbReference type="KEGG" id="scm:SCHCO_082440"/>
<dbReference type="RefSeq" id="XP_003031264.1">
    <property type="nucleotide sequence ID" value="XM_003031218.1"/>
</dbReference>
<evidence type="ECO:0000256" key="3">
    <source>
        <dbReference type="ARBA" id="ARBA00022512"/>
    </source>
</evidence>
<keyword evidence="4 7" id="KW-0964">Secreted</keyword>
<dbReference type="GeneID" id="9592534"/>
<gene>
    <name evidence="8" type="primary">HYD2</name>
    <name evidence="8" type="ORF">SCHCODRAFT_82440</name>
</gene>
<dbReference type="InterPro" id="IPR001338">
    <property type="entry name" value="Class_I_Hydrophobin"/>
</dbReference>
<feature type="chain" id="PRO_5013985942" description="Hydrophobin" evidence="7">
    <location>
        <begin position="25"/>
        <end position="122"/>
    </location>
</feature>
<dbReference type="VEuPathDB" id="FungiDB:SCHCODRAFT_082440"/>
<evidence type="ECO:0000313" key="8">
    <source>
        <dbReference type="EMBL" id="EFI96361.1"/>
    </source>
</evidence>
<reference evidence="8 9" key="1">
    <citation type="journal article" date="2010" name="Nat. Biotechnol.">
        <title>Genome sequence of the model mushroom Schizophyllum commune.</title>
        <authorList>
            <person name="Ohm R.A."/>
            <person name="de Jong J.F."/>
            <person name="Lugones L.G."/>
            <person name="Aerts A."/>
            <person name="Kothe E."/>
            <person name="Stajich J.E."/>
            <person name="de Vries R.P."/>
            <person name="Record E."/>
            <person name="Levasseur A."/>
            <person name="Baker S.E."/>
            <person name="Bartholomew K.A."/>
            <person name="Coutinho P.M."/>
            <person name="Erdmann S."/>
            <person name="Fowler T.J."/>
            <person name="Gathman A.C."/>
            <person name="Lombard V."/>
            <person name="Henrissat B."/>
            <person name="Knabe N."/>
            <person name="Kuees U."/>
            <person name="Lilly W.W."/>
            <person name="Lindquist E."/>
            <person name="Lucas S."/>
            <person name="Magnuson J.K."/>
            <person name="Piumi F."/>
            <person name="Raudaskoski M."/>
            <person name="Salamov A."/>
            <person name="Schmutz J."/>
            <person name="Schwarze F.W.M.R."/>
            <person name="vanKuyk P.A."/>
            <person name="Horton J.S."/>
            <person name="Grigoriev I.V."/>
            <person name="Woesten H.A.B."/>
        </authorList>
    </citation>
    <scope>NUCLEOTIDE SEQUENCE [LARGE SCALE GENOMIC DNA]</scope>
    <source>
        <strain evidence="9">H4-8 / FGSC 9210</strain>
    </source>
</reference>
<dbReference type="OMA" id="PITCCED"/>
<organism evidence="9">
    <name type="scientific">Schizophyllum commune (strain H4-8 / FGSC 9210)</name>
    <name type="common">Split gill fungus</name>
    <dbReference type="NCBI Taxonomy" id="578458"/>
    <lineage>
        <taxon>Eukaryota</taxon>
        <taxon>Fungi</taxon>
        <taxon>Dikarya</taxon>
        <taxon>Basidiomycota</taxon>
        <taxon>Agaricomycotina</taxon>
        <taxon>Agaricomycetes</taxon>
        <taxon>Agaricomycetidae</taxon>
        <taxon>Agaricales</taxon>
        <taxon>Schizophyllaceae</taxon>
        <taxon>Schizophyllum</taxon>
    </lineage>
</organism>
<protein>
    <recommendedName>
        <fullName evidence="7">Hydrophobin</fullName>
    </recommendedName>
</protein>
<name>D8Q774_SCHCM</name>
<proteinExistence type="inferred from homology"/>
<evidence type="ECO:0000256" key="2">
    <source>
        <dbReference type="ARBA" id="ARBA00010446"/>
    </source>
</evidence>
<dbReference type="EMBL" id="GL377307">
    <property type="protein sequence ID" value="EFI96361.1"/>
    <property type="molecule type" value="Genomic_DNA"/>
</dbReference>
<keyword evidence="3 7" id="KW-0134">Cell wall</keyword>
<dbReference type="eggNOG" id="ENOG502SSUJ">
    <property type="taxonomic scope" value="Eukaryota"/>
</dbReference>
<keyword evidence="6 7" id="KW-1015">Disulfide bond</keyword>
<dbReference type="GO" id="GO:0009277">
    <property type="term" value="C:fungal-type cell wall"/>
    <property type="evidence" value="ECO:0007669"/>
    <property type="project" value="InterPro"/>
</dbReference>
<evidence type="ECO:0000256" key="4">
    <source>
        <dbReference type="ARBA" id="ARBA00022525"/>
    </source>
</evidence>
<dbReference type="InterPro" id="IPR019778">
    <property type="entry name" value="Class_I_Hydrophobin_CS"/>
</dbReference>
<dbReference type="Pfam" id="PF01185">
    <property type="entry name" value="Hydrophobin"/>
    <property type="match status" value="1"/>
</dbReference>
<keyword evidence="9" id="KW-1185">Reference proteome</keyword>
<accession>D8Q774</accession>
<comment type="similarity">
    <text evidence="2 7">Belongs to the fungal hydrophobin family.</text>
</comment>
<evidence type="ECO:0000256" key="7">
    <source>
        <dbReference type="RuleBase" id="RU365009"/>
    </source>
</evidence>
<evidence type="ECO:0000313" key="9">
    <source>
        <dbReference type="Proteomes" id="UP000007431"/>
    </source>
</evidence>
<dbReference type="GO" id="GO:0005199">
    <property type="term" value="F:structural constituent of cell wall"/>
    <property type="evidence" value="ECO:0007669"/>
    <property type="project" value="InterPro"/>
</dbReference>
<dbReference type="CDD" id="cd23507">
    <property type="entry name" value="hydrophobin_I"/>
    <property type="match status" value="1"/>
</dbReference>